<feature type="transmembrane region" description="Helical" evidence="2">
    <location>
        <begin position="376"/>
        <end position="393"/>
    </location>
</feature>
<feature type="compositionally biased region" description="Pro residues" evidence="1">
    <location>
        <begin position="122"/>
        <end position="132"/>
    </location>
</feature>
<dbReference type="Proteomes" id="UP000739180">
    <property type="component" value="Unassembled WGS sequence"/>
</dbReference>
<feature type="transmembrane region" description="Helical" evidence="2">
    <location>
        <begin position="188"/>
        <end position="208"/>
    </location>
</feature>
<dbReference type="PIRSF" id="PIRSF035905">
    <property type="entry name" value="UCP035905_mp"/>
    <property type="match status" value="1"/>
</dbReference>
<feature type="transmembrane region" description="Helical" evidence="2">
    <location>
        <begin position="43"/>
        <end position="70"/>
    </location>
</feature>
<protein>
    <submittedName>
        <fullName evidence="3">DUF2339 domain-containing protein</fullName>
    </submittedName>
</protein>
<keyword evidence="4" id="KW-1185">Reference proteome</keyword>
<dbReference type="InterPro" id="IPR014600">
    <property type="entry name" value="UCP035905_mem"/>
</dbReference>
<keyword evidence="2" id="KW-1133">Transmembrane helix</keyword>
<feature type="transmembrane region" description="Helical" evidence="2">
    <location>
        <begin position="459"/>
        <end position="478"/>
    </location>
</feature>
<proteinExistence type="predicted"/>
<feature type="transmembrane region" description="Helical" evidence="2">
    <location>
        <begin position="430"/>
        <end position="450"/>
    </location>
</feature>
<feature type="transmembrane region" description="Helical" evidence="2">
    <location>
        <begin position="749"/>
        <end position="773"/>
    </location>
</feature>
<feature type="transmembrane region" description="Helical" evidence="2">
    <location>
        <begin position="715"/>
        <end position="737"/>
    </location>
</feature>
<feature type="region of interest" description="Disordered" evidence="1">
    <location>
        <begin position="91"/>
        <end position="166"/>
    </location>
</feature>
<feature type="transmembrane region" description="Helical" evidence="2">
    <location>
        <begin position="655"/>
        <end position="673"/>
    </location>
</feature>
<feature type="transmembrane region" description="Helical" evidence="2">
    <location>
        <begin position="405"/>
        <end position="424"/>
    </location>
</feature>
<feature type="transmembrane region" description="Helical" evidence="2">
    <location>
        <begin position="536"/>
        <end position="558"/>
    </location>
</feature>
<dbReference type="RefSeq" id="WP_138774205.1">
    <property type="nucleotide sequence ID" value="NZ_VCQT01000046.1"/>
</dbReference>
<evidence type="ECO:0000256" key="1">
    <source>
        <dbReference type="SAM" id="MobiDB-lite"/>
    </source>
</evidence>
<dbReference type="Pfam" id="PF10101">
    <property type="entry name" value="DUF2339"/>
    <property type="match status" value="1"/>
</dbReference>
<dbReference type="PANTHER" id="PTHR38434:SF1">
    <property type="entry name" value="BLL2549 PROTEIN"/>
    <property type="match status" value="1"/>
</dbReference>
<dbReference type="InterPro" id="IPR019286">
    <property type="entry name" value="DUF2339_TM"/>
</dbReference>
<feature type="transmembrane region" description="Helical" evidence="2">
    <location>
        <begin position="319"/>
        <end position="339"/>
    </location>
</feature>
<feature type="transmembrane region" description="Helical" evidence="2">
    <location>
        <begin position="220"/>
        <end position="237"/>
    </location>
</feature>
<gene>
    <name evidence="3" type="ORF">FGS76_18885</name>
</gene>
<feature type="transmembrane region" description="Helical" evidence="2">
    <location>
        <begin position="296"/>
        <end position="313"/>
    </location>
</feature>
<feature type="transmembrane region" description="Helical" evidence="2">
    <location>
        <begin position="785"/>
        <end position="804"/>
    </location>
</feature>
<comment type="caution">
    <text evidence="3">The sequence shown here is derived from an EMBL/GenBank/DDBJ whole genome shotgun (WGS) entry which is preliminary data.</text>
</comment>
<organism evidence="3 4">
    <name type="scientific">Alloalcanivorax gelatiniphagus</name>
    <dbReference type="NCBI Taxonomy" id="1194167"/>
    <lineage>
        <taxon>Bacteria</taxon>
        <taxon>Pseudomonadati</taxon>
        <taxon>Pseudomonadota</taxon>
        <taxon>Gammaproteobacteria</taxon>
        <taxon>Oceanospirillales</taxon>
        <taxon>Alcanivoracaceae</taxon>
        <taxon>Alloalcanivorax</taxon>
    </lineage>
</organism>
<feature type="compositionally biased region" description="Low complexity" evidence="1">
    <location>
        <begin position="109"/>
        <end position="121"/>
    </location>
</feature>
<feature type="compositionally biased region" description="Pro residues" evidence="1">
    <location>
        <begin position="139"/>
        <end position="155"/>
    </location>
</feature>
<keyword evidence="2" id="KW-0472">Membrane</keyword>
<name>A0ABY2XHA5_9GAMM</name>
<feature type="transmembrane region" description="Helical" evidence="2">
    <location>
        <begin position="244"/>
        <end position="264"/>
    </location>
</feature>
<evidence type="ECO:0000313" key="3">
    <source>
        <dbReference type="EMBL" id="TMW10596.1"/>
    </source>
</evidence>
<feature type="transmembrane region" description="Helical" evidence="2">
    <location>
        <begin position="910"/>
        <end position="927"/>
    </location>
</feature>
<feature type="transmembrane region" description="Helical" evidence="2">
    <location>
        <begin position="270"/>
        <end position="289"/>
    </location>
</feature>
<feature type="compositionally biased region" description="Basic and acidic residues" evidence="1">
    <location>
        <begin position="91"/>
        <end position="108"/>
    </location>
</feature>
<feature type="transmembrane region" description="Helical" evidence="2">
    <location>
        <begin position="570"/>
        <end position="588"/>
    </location>
</feature>
<feature type="transmembrane region" description="Helical" evidence="2">
    <location>
        <begin position="7"/>
        <end position="31"/>
    </location>
</feature>
<feature type="transmembrane region" description="Helical" evidence="2">
    <location>
        <begin position="816"/>
        <end position="836"/>
    </location>
</feature>
<feature type="transmembrane region" description="Helical" evidence="2">
    <location>
        <begin position="856"/>
        <end position="874"/>
    </location>
</feature>
<accession>A0ABY2XHA5</accession>
<feature type="transmembrane region" description="Helical" evidence="2">
    <location>
        <begin position="594"/>
        <end position="618"/>
    </location>
</feature>
<keyword evidence="2" id="KW-0812">Transmembrane</keyword>
<feature type="transmembrane region" description="Helical" evidence="2">
    <location>
        <begin position="630"/>
        <end position="649"/>
    </location>
</feature>
<evidence type="ECO:0000313" key="4">
    <source>
        <dbReference type="Proteomes" id="UP000739180"/>
    </source>
</evidence>
<dbReference type="PANTHER" id="PTHR38434">
    <property type="entry name" value="BLL2549 PROTEIN"/>
    <property type="match status" value="1"/>
</dbReference>
<sequence>MRAQQPAAWPLFSTVLLSLVGAIGGALLFALPGLLLGGWAGSWTVAMVSASVFAGVGALVGFALVLVALIGERVRATEHRLLSLIQALEEGGARESTTKESTTKESTTKKSTSTDSAAPEAAEPPPAAPPEPAQNTAPVEPPPAPAAPEPAPMPAQPAVARSAPAKAPPSGLASAWRRAVDWFRNGNSIARVGIVVLFVGAALLAKYAAESGWFPLEARLAAVALLGMGLLGLGWRLRLRHQGYALILQGGGVALLYLTLYVGFRLFGVLPAGLAFALMVVVALAAAVLAVAQNALALAVIGFSGGFLAPLLTSEGGGSHITLFSYYAVLNLGVFAVAWFRAWRSLNLVGFLFTFGVSALWRGTGYGAEHLFSTDAFLVLFFLMYVAVSLLFARQRTAARVDYISGSLVFGLPVAAFTLHASLVGHIEHALAWSALTLAVFYLVLAAVLWRGRGAAWRLMAEAFAALGVIFATLTVPLVLSGEATAVSWALEGAGLVWLGGRQGRRLTRVFGLLLQVLAALSWAHDGGAPASLPVFNGTFMALAGLAIAGYLSGLFLFRLGDARAAYERPLPALLLGWSIPWALLAGVREVDAFVSLGGEAGGLLAVPALVTALLALLGRWLAWPASERVAPLLGATFLALATLALTVLEHPLMRGAWLGWPLLWLVYHGALWRRDRDAGAWLPGITPGLMALGVWSLAWVALGELPWWIGQSLAGVWPALGWGLIPALLLVVCTRPPALWPWRDHRRAYLTLAAAPLALWLAIWVAVVNLGSPGNPAPLPYVPLLNPLDISMALVLLASLGWWRAAWPARWSTGVTVAAALVFVWLSAALVRALHYGVGTPLYLDGMMRSVTVQMALSLFWALLGLVAMITATRQGWRRVWMAGMGLLGVVVVKLFLVDLAGTETLARTVSFLGVGLVLLVVGYFSPMPPRAKESS</sequence>
<evidence type="ECO:0000256" key="2">
    <source>
        <dbReference type="SAM" id="Phobius"/>
    </source>
</evidence>
<dbReference type="EMBL" id="VCQT01000046">
    <property type="protein sequence ID" value="TMW10596.1"/>
    <property type="molecule type" value="Genomic_DNA"/>
</dbReference>
<feature type="transmembrane region" description="Helical" evidence="2">
    <location>
        <begin position="680"/>
        <end position="703"/>
    </location>
</feature>
<feature type="transmembrane region" description="Helical" evidence="2">
    <location>
        <begin position="881"/>
        <end position="898"/>
    </location>
</feature>
<feature type="transmembrane region" description="Helical" evidence="2">
    <location>
        <begin position="346"/>
        <end position="364"/>
    </location>
</feature>
<reference evidence="3 4" key="1">
    <citation type="submission" date="2019-05" db="EMBL/GenBank/DDBJ databases">
        <title>Genome of Alcanivorax gelatiniphagus, an oil degrading marine bacteria.</title>
        <authorList>
            <person name="Kwon K.K."/>
        </authorList>
    </citation>
    <scope>NUCLEOTIDE SEQUENCE [LARGE SCALE GENOMIC DNA]</scope>
    <source>
        <strain evidence="3 4">MEBiC 08158</strain>
    </source>
</reference>